<dbReference type="CDD" id="cd03794">
    <property type="entry name" value="GT4_WbuB-like"/>
    <property type="match status" value="1"/>
</dbReference>
<dbReference type="SUPFAM" id="SSF53756">
    <property type="entry name" value="UDP-Glycosyltransferase/glycogen phosphorylase"/>
    <property type="match status" value="1"/>
</dbReference>
<evidence type="ECO:0000313" key="3">
    <source>
        <dbReference type="Proteomes" id="UP000308444"/>
    </source>
</evidence>
<dbReference type="InterPro" id="IPR050194">
    <property type="entry name" value="Glycosyltransferase_grp1"/>
</dbReference>
<dbReference type="PANTHER" id="PTHR45947">
    <property type="entry name" value="SULFOQUINOVOSYL TRANSFERASE SQD2"/>
    <property type="match status" value="1"/>
</dbReference>
<organism evidence="2 3">
    <name type="scientific">Bacillus cereus</name>
    <dbReference type="NCBI Taxonomy" id="1396"/>
    <lineage>
        <taxon>Bacteria</taxon>
        <taxon>Bacillati</taxon>
        <taxon>Bacillota</taxon>
        <taxon>Bacilli</taxon>
        <taxon>Bacillales</taxon>
        <taxon>Bacillaceae</taxon>
        <taxon>Bacillus</taxon>
        <taxon>Bacillus cereus group</taxon>
    </lineage>
</organism>
<dbReference type="Gene3D" id="3.40.50.2000">
    <property type="entry name" value="Glycogen Phosphorylase B"/>
    <property type="match status" value="2"/>
</dbReference>
<evidence type="ECO:0000256" key="1">
    <source>
        <dbReference type="ARBA" id="ARBA00009481"/>
    </source>
</evidence>
<accession>A0A9X9ADH8</accession>
<dbReference type="AlphaFoldDB" id="A0A9X9ADH8"/>
<dbReference type="InterPro" id="IPR001296">
    <property type="entry name" value="Glyco_trans_1"/>
</dbReference>
<dbReference type="EMBL" id="SZOH01000112">
    <property type="protein sequence ID" value="TKJ07961.1"/>
    <property type="molecule type" value="Genomic_DNA"/>
</dbReference>
<sequence>MNILYMHQYFQVNSGGTRSFEFSKYLVEEGNDVTILTGTQVDEDEVSGINVISTHTEYKQSYSFVRRIYAFLHFMIKSILLGSKQKKTDIIFATSTPLTIGITAFIVSRILRKKYIFEVRDVWPDIPIQLGFIKNKLVIKLLRKLELFIYKHATHIIVLSVGMKENLIYKGIDPEKISVITNLANNRLVESISVNEKKIVEKYPFLKDKFICIHAGTMGFVNGLEHIINIANIEKNNDVVYLLIGEGKEKEKLKEMKDFYQLNNVYFLDTMSKVEVLELIKFSDVGMMSVSDYSILQDNSANKFFDYLAAGKPIILNYLGWQNEVLREHNAGKGFSYKQKEEYYSYLIELKENKSLYDETRKNSKRIGEVYYDSVKLSKELSSILNKVYSGDSQ</sequence>
<evidence type="ECO:0000313" key="2">
    <source>
        <dbReference type="EMBL" id="TKJ07961.1"/>
    </source>
</evidence>
<proteinExistence type="inferred from homology"/>
<gene>
    <name evidence="2" type="ORF">FC695_02245</name>
</gene>
<name>A0A9X9ADH8_BACCE</name>
<dbReference type="GO" id="GO:0016758">
    <property type="term" value="F:hexosyltransferase activity"/>
    <property type="evidence" value="ECO:0007669"/>
    <property type="project" value="TreeGrafter"/>
</dbReference>
<dbReference type="Pfam" id="PF13439">
    <property type="entry name" value="Glyco_transf_4"/>
    <property type="match status" value="1"/>
</dbReference>
<dbReference type="InterPro" id="IPR028098">
    <property type="entry name" value="Glyco_trans_4-like_N"/>
</dbReference>
<comment type="caution">
    <text evidence="2">The sequence shown here is derived from an EMBL/GenBank/DDBJ whole genome shotgun (WGS) entry which is preliminary data.</text>
</comment>
<reference evidence="2 3" key="1">
    <citation type="journal article" date="2019" name="Environ. Microbiol.">
        <title>An active ?-lactamase is a part of an orchestrated cell wall stress resistance network of Bacillus subtilis and related rhizosphere species.</title>
        <authorList>
            <person name="Bucher T."/>
            <person name="Keren-Paz A."/>
            <person name="Hausser J."/>
            <person name="Olender T."/>
            <person name="Cytryn E."/>
            <person name="Kolodkin-Gal I."/>
        </authorList>
    </citation>
    <scope>NUCLEOTIDE SEQUENCE [LARGE SCALE GENOMIC DNA]</scope>
    <source>
        <strain evidence="2 3">I32</strain>
    </source>
</reference>
<dbReference type="RefSeq" id="WP_137050391.1">
    <property type="nucleotide sequence ID" value="NZ_SZOE01000345.1"/>
</dbReference>
<dbReference type="PANTHER" id="PTHR45947:SF3">
    <property type="entry name" value="SULFOQUINOVOSYL TRANSFERASE SQD2"/>
    <property type="match status" value="1"/>
</dbReference>
<dbReference type="Pfam" id="PF00534">
    <property type="entry name" value="Glycos_transf_1"/>
    <property type="match status" value="1"/>
</dbReference>
<dbReference type="Proteomes" id="UP000308444">
    <property type="component" value="Unassembled WGS sequence"/>
</dbReference>
<protein>
    <submittedName>
        <fullName evidence="2">Glycosyltransferase family 4 protein</fullName>
    </submittedName>
</protein>
<comment type="similarity">
    <text evidence="1">Belongs to the glycosyltransferase group 1 family. Glycosyltransferase 4 subfamily.</text>
</comment>